<dbReference type="OrthoDB" id="3268696at2759"/>
<sequence length="923" mass="106911">MSRANSQSSRGSSQSRGNTPSHSGMSMAGPSRTVESRDTETPENNEESTNWIRGFKTRKDYETLLSTTKGRLQFLGGKWYYCLNSTRNFETPIDWEKDTGNRMRNLFSLPHNMYARRHQRPNYYNPSYPYLGFTPIKPIFKDSVFYILDDMPKPDDIHMREDGMFILDPSVASLWKNLETLLRFVIANIRIIVQDRVILPRDASDLGYTKAHRTYEIAMRQSIASRDWFAVWMGALSYYMSTYGLLSENSIEESSLWSDMVFSVGDNEGWLRELWVSIVTEFSPENPRAGVVLPVFENDIEGMKKKIDSFLYWGIPILIHWQDSYESLRPQLGLYAPPLELTLAVKRGQRLQLGYHEPSPLYINLPRTSNIRLNTTPIQFENAEPFYIVLNRFHRQREHNAIDDSTRKGREKNVGMGIYDLNSKFFVWECHESGEWVRVQVERERVPYLMSTMGYKYDPIHDEWDLDFELGEPLGVRLENIPGQSIAPQDYHDLTDSMPSPAPSMRMAQEEQLVLVMEELQSASIQPGQLEWVTPKEYRKRLYKLTHERALNELEVHTLDIHSLLVENMREKLGFVYNPTTPLGPPLPQDWIKKNVSYMLHPWPNFSTNPRDVNELLNQSILKFADSLAAKTLPADCDLGMRNRPWVSRVQNVVQYGSKFNIGALRKGNGEMSSYEIVFKGAAPALFALRQEPFTLEHVVMMLSRSAVAFSTARTYQDDFRGTAQLACENLSPVYNYGYVFTSEDVVRYRTRALRFIQGPRGRAAFMAGGYIARVAQDLSVRQSRLDQIINGPSENVTERRKNCIYAKENGEYLYDDIITTEEAEIVMGVFYIINEKGQKTRHSWWPSPFELNSKQSNEVVWYWSEKNELDFQKRKQVVESNSPIPLGARAWAQKLKGNNKRRGGYGAYEEWAENFLKRNRAY</sequence>
<keyword evidence="3" id="KW-1185">Reference proteome</keyword>
<accession>A0A9P5Y2P6</accession>
<reference evidence="2" key="1">
    <citation type="submission" date="2020-11" db="EMBL/GenBank/DDBJ databases">
        <authorList>
            <consortium name="DOE Joint Genome Institute"/>
            <person name="Ahrendt S."/>
            <person name="Riley R."/>
            <person name="Andreopoulos W."/>
            <person name="Labutti K."/>
            <person name="Pangilinan J."/>
            <person name="Ruiz-Duenas F.J."/>
            <person name="Barrasa J.M."/>
            <person name="Sanchez-Garcia M."/>
            <person name="Camarero S."/>
            <person name="Miyauchi S."/>
            <person name="Serrano A."/>
            <person name="Linde D."/>
            <person name="Babiker R."/>
            <person name="Drula E."/>
            <person name="Ayuso-Fernandez I."/>
            <person name="Pacheco R."/>
            <person name="Padilla G."/>
            <person name="Ferreira P."/>
            <person name="Barriuso J."/>
            <person name="Kellner H."/>
            <person name="Castanera R."/>
            <person name="Alfaro M."/>
            <person name="Ramirez L."/>
            <person name="Pisabarro A.G."/>
            <person name="Kuo A."/>
            <person name="Tritt A."/>
            <person name="Lipzen A."/>
            <person name="He G."/>
            <person name="Yan M."/>
            <person name="Ng V."/>
            <person name="Cullen D."/>
            <person name="Martin F."/>
            <person name="Rosso M.-N."/>
            <person name="Henrissat B."/>
            <person name="Hibbett D."/>
            <person name="Martinez A.T."/>
            <person name="Grigoriev I.V."/>
        </authorList>
    </citation>
    <scope>NUCLEOTIDE SEQUENCE</scope>
    <source>
        <strain evidence="2">CBS 247.69</strain>
    </source>
</reference>
<comment type="caution">
    <text evidence="2">The sequence shown here is derived from an EMBL/GenBank/DDBJ whole genome shotgun (WGS) entry which is preliminary data.</text>
</comment>
<evidence type="ECO:0000256" key="1">
    <source>
        <dbReference type="SAM" id="MobiDB-lite"/>
    </source>
</evidence>
<organism evidence="2 3">
    <name type="scientific">Collybia nuda</name>
    <dbReference type="NCBI Taxonomy" id="64659"/>
    <lineage>
        <taxon>Eukaryota</taxon>
        <taxon>Fungi</taxon>
        <taxon>Dikarya</taxon>
        <taxon>Basidiomycota</taxon>
        <taxon>Agaricomycotina</taxon>
        <taxon>Agaricomycetes</taxon>
        <taxon>Agaricomycetidae</taxon>
        <taxon>Agaricales</taxon>
        <taxon>Tricholomatineae</taxon>
        <taxon>Clitocybaceae</taxon>
        <taxon>Collybia</taxon>
    </lineage>
</organism>
<protein>
    <submittedName>
        <fullName evidence="2">Uncharacterized protein</fullName>
    </submittedName>
</protein>
<dbReference type="AlphaFoldDB" id="A0A9P5Y2P6"/>
<name>A0A9P5Y2P6_9AGAR</name>
<dbReference type="Proteomes" id="UP000807353">
    <property type="component" value="Unassembled WGS sequence"/>
</dbReference>
<dbReference type="EMBL" id="MU150282">
    <property type="protein sequence ID" value="KAF9461599.1"/>
    <property type="molecule type" value="Genomic_DNA"/>
</dbReference>
<feature type="region of interest" description="Disordered" evidence="1">
    <location>
        <begin position="1"/>
        <end position="50"/>
    </location>
</feature>
<evidence type="ECO:0000313" key="2">
    <source>
        <dbReference type="EMBL" id="KAF9461599.1"/>
    </source>
</evidence>
<evidence type="ECO:0000313" key="3">
    <source>
        <dbReference type="Proteomes" id="UP000807353"/>
    </source>
</evidence>
<feature type="compositionally biased region" description="Low complexity" evidence="1">
    <location>
        <begin position="1"/>
        <end position="18"/>
    </location>
</feature>
<gene>
    <name evidence="2" type="ORF">BDZ94DRAFT_1310479</name>
</gene>
<proteinExistence type="predicted"/>